<dbReference type="InterPro" id="IPR047865">
    <property type="entry name" value="Ribosomal_uL10_bac_type"/>
</dbReference>
<organism evidence="7 8">
    <name type="scientific">Buchnera aphidicola subsp. Uroleucon sonchi</name>
    <dbReference type="NCBI Taxonomy" id="118118"/>
    <lineage>
        <taxon>Bacteria</taxon>
        <taxon>Pseudomonadati</taxon>
        <taxon>Pseudomonadota</taxon>
        <taxon>Gammaproteobacteria</taxon>
        <taxon>Enterobacterales</taxon>
        <taxon>Erwiniaceae</taxon>
        <taxon>Buchnera</taxon>
    </lineage>
</organism>
<gene>
    <name evidence="6 7" type="primary">rplJ</name>
    <name evidence="7" type="ORF">GUU85_00175</name>
</gene>
<name>A0A6C1F5Q4_BUCUN</name>
<evidence type="ECO:0000256" key="3">
    <source>
        <dbReference type="ARBA" id="ARBA00022980"/>
    </source>
</evidence>
<dbReference type="Gene3D" id="6.10.250.2350">
    <property type="match status" value="1"/>
</dbReference>
<dbReference type="GO" id="GO:0070180">
    <property type="term" value="F:large ribosomal subunit rRNA binding"/>
    <property type="evidence" value="ECO:0007669"/>
    <property type="project" value="UniProtKB-UniRule"/>
</dbReference>
<sequence>MALSLDKKKMIVAKINKLSNTALSAIIADSQNICVNKINKLRQSGREMGVKMSIIQNTLLSLAIKNTKFACLKKKIQGSTFIGYSMIHPGSCARLFKEFAKNNQQFKIIGGAFEEKLLSDLEINQLADMPTYQEAIIKLLLTMKILISGKLVYTLSAIKQKKETSLKVNF</sequence>
<comment type="function">
    <text evidence="1 6">Forms part of the ribosomal stalk, playing a central role in the interaction of the ribosome with GTP-bound translation factors.</text>
</comment>
<dbReference type="Proteomes" id="UP000502958">
    <property type="component" value="Chromosome"/>
</dbReference>
<dbReference type="Pfam" id="PF00466">
    <property type="entry name" value="Ribosomal_L10"/>
    <property type="match status" value="1"/>
</dbReference>
<proteinExistence type="inferred from homology"/>
<evidence type="ECO:0000256" key="6">
    <source>
        <dbReference type="HAMAP-Rule" id="MF_00362"/>
    </source>
</evidence>
<dbReference type="GO" id="GO:1990904">
    <property type="term" value="C:ribonucleoprotein complex"/>
    <property type="evidence" value="ECO:0007669"/>
    <property type="project" value="UniProtKB-KW"/>
</dbReference>
<reference evidence="7 8" key="1">
    <citation type="submission" date="2020-01" db="EMBL/GenBank/DDBJ databases">
        <title>Complete genome of Buchnera aphidicola isolated from Chaitophorus populeti.</title>
        <authorList>
            <person name="Park J."/>
            <person name="Xi H."/>
        </authorList>
    </citation>
    <scope>NUCLEOTIDE SEQUENCE [LARGE SCALE GENOMIC DNA]</scope>
    <source>
        <strain evidence="7 8">UsonBac</strain>
    </source>
</reference>
<dbReference type="Gene3D" id="3.30.70.1730">
    <property type="match status" value="1"/>
</dbReference>
<evidence type="ECO:0000313" key="7">
    <source>
        <dbReference type="EMBL" id="QIE01803.1"/>
    </source>
</evidence>
<accession>A0A6C1F5Q4</accession>
<evidence type="ECO:0000256" key="2">
    <source>
        <dbReference type="ARBA" id="ARBA00008889"/>
    </source>
</evidence>
<dbReference type="PANTHER" id="PTHR11560">
    <property type="entry name" value="39S RIBOSOMAL PROTEIN L10, MITOCHONDRIAL"/>
    <property type="match status" value="1"/>
</dbReference>
<dbReference type="CDD" id="cd05797">
    <property type="entry name" value="Ribosomal_L10"/>
    <property type="match status" value="1"/>
</dbReference>
<dbReference type="NCBIfam" id="NF000955">
    <property type="entry name" value="PRK00099.1-1"/>
    <property type="match status" value="1"/>
</dbReference>
<dbReference type="EMBL" id="CP047588">
    <property type="protein sequence ID" value="QIE01803.1"/>
    <property type="molecule type" value="Genomic_DNA"/>
</dbReference>
<protein>
    <recommendedName>
        <fullName evidence="5 6">Large ribosomal subunit protein uL10</fullName>
    </recommendedName>
</protein>
<keyword evidence="6" id="KW-0699">rRNA-binding</keyword>
<evidence type="ECO:0000256" key="4">
    <source>
        <dbReference type="ARBA" id="ARBA00023274"/>
    </source>
</evidence>
<evidence type="ECO:0000313" key="8">
    <source>
        <dbReference type="Proteomes" id="UP000502958"/>
    </source>
</evidence>
<dbReference type="GO" id="GO:0006412">
    <property type="term" value="P:translation"/>
    <property type="evidence" value="ECO:0007669"/>
    <property type="project" value="UniProtKB-UniRule"/>
</dbReference>
<dbReference type="InterPro" id="IPR001790">
    <property type="entry name" value="Ribosomal_uL10"/>
</dbReference>
<dbReference type="SUPFAM" id="SSF160369">
    <property type="entry name" value="Ribosomal protein L10-like"/>
    <property type="match status" value="1"/>
</dbReference>
<evidence type="ECO:0000256" key="1">
    <source>
        <dbReference type="ARBA" id="ARBA00002633"/>
    </source>
</evidence>
<dbReference type="InterPro" id="IPR043141">
    <property type="entry name" value="Ribosomal_uL10-like_sf"/>
</dbReference>
<comment type="subunit">
    <text evidence="6">Part of the ribosomal stalk of the 50S ribosomal subunit. The N-terminus interacts with L11 and the large rRNA to form the base of the stalk. The C-terminus forms an elongated spine to which L12 dimers bind in a sequential fashion forming a multimeric L10(L12)X complex.</text>
</comment>
<keyword evidence="4 6" id="KW-0687">Ribonucleoprotein</keyword>
<keyword evidence="3 6" id="KW-0689">Ribosomal protein</keyword>
<dbReference type="InterPro" id="IPR022973">
    <property type="entry name" value="Ribosomal_uL10_bac"/>
</dbReference>
<comment type="similarity">
    <text evidence="2 6">Belongs to the universal ribosomal protein uL10 family.</text>
</comment>
<keyword evidence="6" id="KW-0694">RNA-binding</keyword>
<dbReference type="GO" id="GO:0005840">
    <property type="term" value="C:ribosome"/>
    <property type="evidence" value="ECO:0007669"/>
    <property type="project" value="UniProtKB-KW"/>
</dbReference>
<dbReference type="AlphaFoldDB" id="A0A6C1F5Q4"/>
<dbReference type="RefSeq" id="WP_163118873.1">
    <property type="nucleotide sequence ID" value="NZ_CP047588.1"/>
</dbReference>
<dbReference type="HAMAP" id="MF_00362">
    <property type="entry name" value="Ribosomal_uL10"/>
    <property type="match status" value="1"/>
</dbReference>
<evidence type="ECO:0000256" key="5">
    <source>
        <dbReference type="ARBA" id="ARBA00035202"/>
    </source>
</evidence>